<proteinExistence type="predicted"/>
<reference evidence="1 2" key="1">
    <citation type="submission" date="2009-01" db="EMBL/GenBank/DDBJ databases">
        <authorList>
            <person name="Qin X."/>
            <person name="Bachman B."/>
            <person name="Battles P."/>
            <person name="Bell A."/>
            <person name="Bess C."/>
            <person name="Bickham C."/>
            <person name="Chaboub L."/>
            <person name="Chen D."/>
            <person name="Coyle M."/>
            <person name="Deiros D.R."/>
            <person name="Dinh H."/>
            <person name="Forbes L."/>
            <person name="Fowler G."/>
            <person name="Francisco L."/>
            <person name="Fu Q."/>
            <person name="Gubbala S."/>
            <person name="Hale W."/>
            <person name="Han Y."/>
            <person name="Hemphill L."/>
            <person name="Highlander S.K."/>
            <person name="Hirani K."/>
            <person name="Hogues M."/>
            <person name="Jackson L."/>
            <person name="Jakkamsetti A."/>
            <person name="Javaid M."/>
            <person name="Jiang H."/>
            <person name="Korchina V."/>
            <person name="Kovar C."/>
            <person name="Lara F."/>
            <person name="Lee S."/>
            <person name="Mata R."/>
            <person name="Mathew T."/>
            <person name="Moen C."/>
            <person name="Morales K."/>
            <person name="Munidasa M."/>
            <person name="Nazareth L."/>
            <person name="Ngo R."/>
            <person name="Nguyen L."/>
            <person name="Okwuonu G."/>
            <person name="Ongeri F."/>
            <person name="Patil S."/>
            <person name="Petrosino J."/>
            <person name="Pham C."/>
            <person name="Pham P."/>
            <person name="Pu L.-L."/>
            <person name="Puazo M."/>
            <person name="Raj R."/>
            <person name="Reid J."/>
            <person name="Rouhana J."/>
            <person name="Saada N."/>
            <person name="Shang Y."/>
            <person name="Simmons D."/>
            <person name="Thornton R."/>
            <person name="Warren J."/>
            <person name="Weissenberger G."/>
            <person name="Zhang J."/>
            <person name="Zhang L."/>
            <person name="Zhou C."/>
            <person name="Zhu D."/>
            <person name="Muzny D."/>
            <person name="Worley K."/>
            <person name="Gibbs R."/>
        </authorList>
    </citation>
    <scope>NUCLEOTIDE SEQUENCE [LARGE SCALE GENOMIC DNA]</scope>
    <source>
        <strain evidence="1 2">CF48-3A</strain>
    </source>
</reference>
<evidence type="ECO:0000313" key="2">
    <source>
        <dbReference type="Proteomes" id="UP000003419"/>
    </source>
</evidence>
<comment type="caution">
    <text evidence="1">The sequence shown here is derived from an EMBL/GenBank/DDBJ whole genome shotgun (WGS) entry which is preliminary data.</text>
</comment>
<organism evidence="1 2">
    <name type="scientific">Limosilactobacillus reuteri CF48-3A</name>
    <dbReference type="NCBI Taxonomy" id="525341"/>
    <lineage>
        <taxon>Bacteria</taxon>
        <taxon>Bacillati</taxon>
        <taxon>Bacillota</taxon>
        <taxon>Bacilli</taxon>
        <taxon>Lactobacillales</taxon>
        <taxon>Lactobacillaceae</taxon>
        <taxon>Limosilactobacillus</taxon>
    </lineage>
</organism>
<gene>
    <name evidence="1" type="ORF">HMPREF0534_0392</name>
</gene>
<evidence type="ECO:0000313" key="1">
    <source>
        <dbReference type="EMBL" id="EEI66254.1"/>
    </source>
</evidence>
<protein>
    <submittedName>
        <fullName evidence="1">Uncharacterized protein</fullName>
    </submittedName>
</protein>
<dbReference type="AlphaFoldDB" id="A0A8D9VR70"/>
<name>A0A8D9VR70_LIMRT</name>
<dbReference type="Proteomes" id="UP000003419">
    <property type="component" value="Unassembled WGS sequence"/>
</dbReference>
<dbReference type="EMBL" id="ACHG01000034">
    <property type="protein sequence ID" value="EEI66254.1"/>
    <property type="molecule type" value="Genomic_DNA"/>
</dbReference>
<accession>A0A8D9VR70</accession>
<sequence length="42" mass="5083">MPFNWIQLSANARFSVNQLLEVTHYYNDYSNFVKFKLLKVSR</sequence>